<sequence>MISHMWFVSRTSLVLLHEHGGVISNNELTHPTDPPNSQRAFGIQAGSNMLHGGGKSLDHNSSLPEKRDNVQGLRIKAKSSTSLVSTSEVVSIRNG</sequence>
<evidence type="ECO:0000313" key="2">
    <source>
        <dbReference type="EMBL" id="NOV42930.1"/>
    </source>
</evidence>
<accession>A0A6M2DB67</accession>
<dbReference type="EMBL" id="GHWJ01010193">
    <property type="protein sequence ID" value="NOV42930.1"/>
    <property type="molecule type" value="Transcribed_RNA"/>
</dbReference>
<feature type="region of interest" description="Disordered" evidence="1">
    <location>
        <begin position="48"/>
        <end position="74"/>
    </location>
</feature>
<dbReference type="AlphaFoldDB" id="A0A6M2DB67"/>
<evidence type="ECO:0000256" key="1">
    <source>
        <dbReference type="SAM" id="MobiDB-lite"/>
    </source>
</evidence>
<proteinExistence type="predicted"/>
<organism evidence="2">
    <name type="scientific">Rhipicephalus microplus</name>
    <name type="common">Cattle tick</name>
    <name type="synonym">Boophilus microplus</name>
    <dbReference type="NCBI Taxonomy" id="6941"/>
    <lineage>
        <taxon>Eukaryota</taxon>
        <taxon>Metazoa</taxon>
        <taxon>Ecdysozoa</taxon>
        <taxon>Arthropoda</taxon>
        <taxon>Chelicerata</taxon>
        <taxon>Arachnida</taxon>
        <taxon>Acari</taxon>
        <taxon>Parasitiformes</taxon>
        <taxon>Ixodida</taxon>
        <taxon>Ixodoidea</taxon>
        <taxon>Ixodidae</taxon>
        <taxon>Rhipicephalinae</taxon>
        <taxon>Rhipicephalus</taxon>
        <taxon>Boophilus</taxon>
    </lineage>
</organism>
<reference evidence="2" key="1">
    <citation type="submission" date="2019-09" db="EMBL/GenBank/DDBJ databases">
        <title>Organ-specific transcriptomic study of the physiology of the cattle tick, Rhipicephalus microplus.</title>
        <authorList>
            <person name="Tirloni L."/>
            <person name="Braz G."/>
            <person name="Gandara A.C.P."/>
            <person name="Sabadin G.A."/>
            <person name="da Silva R.M."/>
            <person name="Guizzo M.G."/>
            <person name="Machado J.A."/>
            <person name="Costa E.P."/>
            <person name="Gomes H.F."/>
            <person name="Moraes J."/>
            <person name="Mota M.B.S."/>
            <person name="Mesquita R.D."/>
            <person name="Alvarenga P.H."/>
            <person name="Alves F."/>
            <person name="Seixas A."/>
            <person name="da Fonseca R.N."/>
            <person name="Fogaca A."/>
            <person name="Logullo C."/>
            <person name="Tanaka A."/>
            <person name="Daffre S."/>
            <person name="Termignoni C."/>
            <person name="Vaz I.S.Jr."/>
            <person name="Oliveira P.L."/>
            <person name="Ribeiro J.M."/>
        </authorList>
    </citation>
    <scope>NUCLEOTIDE SEQUENCE</scope>
    <source>
        <strain evidence="2">Porto Alegre</strain>
    </source>
</reference>
<name>A0A6M2DB67_RHIMP</name>
<protein>
    <submittedName>
        <fullName evidence="2">Putative secreted protein ovary overexpressed</fullName>
    </submittedName>
</protein>